<dbReference type="AlphaFoldDB" id="A0A370UA77"/>
<name>A0A370UA77_9GAMM</name>
<protein>
    <recommendedName>
        <fullName evidence="3">DUF3168 domain-containing protein</fullName>
    </recommendedName>
</protein>
<reference evidence="1 2" key="1">
    <citation type="submission" date="2018-06" db="EMBL/GenBank/DDBJ databases">
        <title>Marinomonas sp. YLB-05 draft genome sequence.</title>
        <authorList>
            <person name="Yu L."/>
            <person name="Tang X."/>
        </authorList>
    </citation>
    <scope>NUCLEOTIDE SEQUENCE [LARGE SCALE GENOMIC DNA]</scope>
    <source>
        <strain evidence="1 2">YLB-05</strain>
    </source>
</reference>
<comment type="caution">
    <text evidence="1">The sequence shown here is derived from an EMBL/GenBank/DDBJ whole genome shotgun (WGS) entry which is preliminary data.</text>
</comment>
<accession>A0A370UA77</accession>
<gene>
    <name evidence="1" type="ORF">DN730_09895</name>
</gene>
<dbReference type="EMBL" id="QKRA01000003">
    <property type="protein sequence ID" value="RDL44687.1"/>
    <property type="molecule type" value="Genomic_DNA"/>
</dbReference>
<proteinExistence type="predicted"/>
<sequence length="136" mass="15178">MHKIETILEAIKTALSADLAPTLVERSPVYKSDKPRVLIRQGSENTESEAFFTDASFELIIGQIVLAQSDQLESKANEQRAVVHKCLMSLQGIVPGMMEISAQRVEDANINSEAPALSRDLIYLVRYRYNTKDPSL</sequence>
<evidence type="ECO:0000313" key="1">
    <source>
        <dbReference type="EMBL" id="RDL44687.1"/>
    </source>
</evidence>
<evidence type="ECO:0000313" key="2">
    <source>
        <dbReference type="Proteomes" id="UP000254326"/>
    </source>
</evidence>
<organism evidence="1 2">
    <name type="scientific">Marinomonas piezotolerans</name>
    <dbReference type="NCBI Taxonomy" id="2213058"/>
    <lineage>
        <taxon>Bacteria</taxon>
        <taxon>Pseudomonadati</taxon>
        <taxon>Pseudomonadota</taxon>
        <taxon>Gammaproteobacteria</taxon>
        <taxon>Oceanospirillales</taxon>
        <taxon>Oceanospirillaceae</taxon>
        <taxon>Marinomonas</taxon>
    </lineage>
</organism>
<evidence type="ECO:0008006" key="3">
    <source>
        <dbReference type="Google" id="ProtNLM"/>
    </source>
</evidence>
<keyword evidence="2" id="KW-1185">Reference proteome</keyword>
<dbReference type="Proteomes" id="UP000254326">
    <property type="component" value="Unassembled WGS sequence"/>
</dbReference>
<dbReference type="OrthoDB" id="6105977at2"/>
<dbReference type="RefSeq" id="WP_115467950.1">
    <property type="nucleotide sequence ID" value="NZ_QKRA01000003.1"/>
</dbReference>